<accession>A0A834VXP3</accession>
<dbReference type="AlphaFoldDB" id="A0A834VXP3"/>
<evidence type="ECO:0000313" key="3">
    <source>
        <dbReference type="Proteomes" id="UP000634136"/>
    </source>
</evidence>
<feature type="transmembrane region" description="Helical" evidence="1">
    <location>
        <begin position="172"/>
        <end position="190"/>
    </location>
</feature>
<dbReference type="EMBL" id="JAAIUW010000013">
    <property type="protein sequence ID" value="KAF7801963.1"/>
    <property type="molecule type" value="Genomic_DNA"/>
</dbReference>
<sequence>MESWSHEFGGKLLALLGIRSIHDKHGRVESIDLVSAIRLPVVCSNLHIHFIAYRKCRFHHMEHEWVFAPSCYTWVDTNLAAWHARIKHWLLRSLCIRVLGYSWGILVVILCYPMLFVQELLGSSCCAIGASSPWPCHVVTSARLRTCNAASILPSLSELVGDGEVTSFSSRIYVLATVVLADFLFGYVCWGCRDFWPCLSQLALAGNHFMSKPPC</sequence>
<name>A0A834VXP3_9FABA</name>
<dbReference type="Proteomes" id="UP000634136">
    <property type="component" value="Unassembled WGS sequence"/>
</dbReference>
<keyword evidence="1" id="KW-0812">Transmembrane</keyword>
<reference evidence="2" key="1">
    <citation type="submission" date="2020-09" db="EMBL/GenBank/DDBJ databases">
        <title>Genome-Enabled Discovery of Anthraquinone Biosynthesis in Senna tora.</title>
        <authorList>
            <person name="Kang S.-H."/>
            <person name="Pandey R.P."/>
            <person name="Lee C.-M."/>
            <person name="Sim J.-S."/>
            <person name="Jeong J.-T."/>
            <person name="Choi B.-S."/>
            <person name="Jung M."/>
            <person name="Ginzburg D."/>
            <person name="Zhao K."/>
            <person name="Won S.Y."/>
            <person name="Oh T.-J."/>
            <person name="Yu Y."/>
            <person name="Kim N.-H."/>
            <person name="Lee O.R."/>
            <person name="Lee T.-H."/>
            <person name="Bashyal P."/>
            <person name="Kim T.-S."/>
            <person name="Lee W.-H."/>
            <person name="Kawkins C."/>
            <person name="Kim C.-K."/>
            <person name="Kim J.S."/>
            <person name="Ahn B.O."/>
            <person name="Rhee S.Y."/>
            <person name="Sohng J.K."/>
        </authorList>
    </citation>
    <scope>NUCLEOTIDE SEQUENCE</scope>
    <source>
        <tissue evidence="2">Leaf</tissue>
    </source>
</reference>
<keyword evidence="1" id="KW-0472">Membrane</keyword>
<proteinExistence type="predicted"/>
<keyword evidence="1" id="KW-1133">Transmembrane helix</keyword>
<gene>
    <name evidence="2" type="ORF">G2W53_041074</name>
</gene>
<protein>
    <recommendedName>
        <fullName evidence="4">Transmembrane protein</fullName>
    </recommendedName>
</protein>
<feature type="transmembrane region" description="Helical" evidence="1">
    <location>
        <begin position="94"/>
        <end position="115"/>
    </location>
</feature>
<organism evidence="2 3">
    <name type="scientific">Senna tora</name>
    <dbReference type="NCBI Taxonomy" id="362788"/>
    <lineage>
        <taxon>Eukaryota</taxon>
        <taxon>Viridiplantae</taxon>
        <taxon>Streptophyta</taxon>
        <taxon>Embryophyta</taxon>
        <taxon>Tracheophyta</taxon>
        <taxon>Spermatophyta</taxon>
        <taxon>Magnoliopsida</taxon>
        <taxon>eudicotyledons</taxon>
        <taxon>Gunneridae</taxon>
        <taxon>Pentapetalae</taxon>
        <taxon>rosids</taxon>
        <taxon>fabids</taxon>
        <taxon>Fabales</taxon>
        <taxon>Fabaceae</taxon>
        <taxon>Caesalpinioideae</taxon>
        <taxon>Cassia clade</taxon>
        <taxon>Senna</taxon>
    </lineage>
</organism>
<evidence type="ECO:0008006" key="4">
    <source>
        <dbReference type="Google" id="ProtNLM"/>
    </source>
</evidence>
<comment type="caution">
    <text evidence="2">The sequence shown here is derived from an EMBL/GenBank/DDBJ whole genome shotgun (WGS) entry which is preliminary data.</text>
</comment>
<evidence type="ECO:0000256" key="1">
    <source>
        <dbReference type="SAM" id="Phobius"/>
    </source>
</evidence>
<evidence type="ECO:0000313" key="2">
    <source>
        <dbReference type="EMBL" id="KAF7801963.1"/>
    </source>
</evidence>
<keyword evidence="3" id="KW-1185">Reference proteome</keyword>